<dbReference type="NCBIfam" id="TIGR00004">
    <property type="entry name" value="Rid family detoxifying hydrolase"/>
    <property type="match status" value="1"/>
</dbReference>
<protein>
    <submittedName>
        <fullName evidence="2">Rid family detoxifying hydrolase</fullName>
    </submittedName>
</protein>
<gene>
    <name evidence="2" type="ORF">ABGB03_01100</name>
</gene>
<dbReference type="PANTHER" id="PTHR11803:SF58">
    <property type="entry name" value="PROTEIN HMF1-RELATED"/>
    <property type="match status" value="1"/>
</dbReference>
<proteinExistence type="inferred from homology"/>
<evidence type="ECO:0000256" key="1">
    <source>
        <dbReference type="ARBA" id="ARBA00010552"/>
    </source>
</evidence>
<dbReference type="CDD" id="cd00448">
    <property type="entry name" value="YjgF_YER057c_UK114_family"/>
    <property type="match status" value="1"/>
</dbReference>
<dbReference type="PANTHER" id="PTHR11803">
    <property type="entry name" value="2-IMINOBUTANOATE/2-IMINOPROPANOATE DEAMINASE RIDA"/>
    <property type="match status" value="1"/>
</dbReference>
<dbReference type="InterPro" id="IPR035959">
    <property type="entry name" value="RutC-like_sf"/>
</dbReference>
<dbReference type="InterPro" id="IPR006175">
    <property type="entry name" value="YjgF/YER057c/UK114"/>
</dbReference>
<evidence type="ECO:0000313" key="2">
    <source>
        <dbReference type="EMBL" id="XBG61517.1"/>
    </source>
</evidence>
<dbReference type="FunFam" id="3.30.1330.40:FF:000001">
    <property type="entry name" value="L-PSP family endoribonuclease"/>
    <property type="match status" value="1"/>
</dbReference>
<dbReference type="Pfam" id="PF01042">
    <property type="entry name" value="Ribonuc_L-PSP"/>
    <property type="match status" value="1"/>
</dbReference>
<sequence length="134" mass="14952">MKIYKVSHFMKIVSSPEIPKSLGHYSMCIEHNDTLYLSGQIPIDPATGKVPNTIEKQTFLLLQNIEKTLKEAGSDKNRILRNEVFLADIADWSVVNKIYSDFFGTHKPARMVVGGVQLHHDSLIGITTTAELVG</sequence>
<dbReference type="Gene3D" id="3.30.1330.40">
    <property type="entry name" value="RutC-like"/>
    <property type="match status" value="1"/>
</dbReference>
<dbReference type="EMBL" id="CP157199">
    <property type="protein sequence ID" value="XBG61517.1"/>
    <property type="molecule type" value="Genomic_DNA"/>
</dbReference>
<name>A0AAU7BT93_9FLAO</name>
<dbReference type="SUPFAM" id="SSF55298">
    <property type="entry name" value="YjgF-like"/>
    <property type="match status" value="1"/>
</dbReference>
<reference evidence="2" key="1">
    <citation type="submission" date="2024-05" db="EMBL/GenBank/DDBJ databases">
        <title>Pontimicrobium maritimus sp. nov., isolated form sea water.</title>
        <authorList>
            <person name="Muhammad N."/>
            <person name="Vuong T.Q."/>
            <person name="Han H.L."/>
            <person name="Kim S.-G."/>
        </authorList>
    </citation>
    <scope>NUCLEOTIDE SEQUENCE</scope>
    <source>
        <strain evidence="2">SW4</strain>
    </source>
</reference>
<keyword evidence="2" id="KW-0378">Hydrolase</keyword>
<comment type="similarity">
    <text evidence="1">Belongs to the RutC family.</text>
</comment>
<dbReference type="AlphaFoldDB" id="A0AAU7BT93"/>
<dbReference type="GO" id="GO:0005829">
    <property type="term" value="C:cytosol"/>
    <property type="evidence" value="ECO:0007669"/>
    <property type="project" value="TreeGrafter"/>
</dbReference>
<dbReference type="InterPro" id="IPR006056">
    <property type="entry name" value="RidA"/>
</dbReference>
<accession>A0AAU7BT93</accession>
<dbReference type="GO" id="GO:0019239">
    <property type="term" value="F:deaminase activity"/>
    <property type="evidence" value="ECO:0007669"/>
    <property type="project" value="TreeGrafter"/>
</dbReference>
<organism evidence="2">
    <name type="scientific">Pontimicrobium sp. SW4</name>
    <dbReference type="NCBI Taxonomy" id="3153519"/>
    <lineage>
        <taxon>Bacteria</taxon>
        <taxon>Pseudomonadati</taxon>
        <taxon>Bacteroidota</taxon>
        <taxon>Flavobacteriia</taxon>
        <taxon>Flavobacteriales</taxon>
        <taxon>Flavobacteriaceae</taxon>
        <taxon>Pontimicrobium</taxon>
    </lineage>
</organism>
<dbReference type="RefSeq" id="WP_347924115.1">
    <property type="nucleotide sequence ID" value="NZ_CP157199.1"/>
</dbReference>